<dbReference type="Pfam" id="PF07729">
    <property type="entry name" value="FCD"/>
    <property type="match status" value="1"/>
</dbReference>
<dbReference type="KEGG" id="dmp:FAK_04920"/>
<keyword evidence="6" id="KW-1185">Reference proteome</keyword>
<gene>
    <name evidence="5" type="ORF">FAK_04920</name>
</gene>
<dbReference type="AlphaFoldDB" id="A0AAU9E8I5"/>
<dbReference type="InterPro" id="IPR036388">
    <property type="entry name" value="WH-like_DNA-bd_sf"/>
</dbReference>
<keyword evidence="3" id="KW-0804">Transcription</keyword>
<evidence type="ECO:0000256" key="1">
    <source>
        <dbReference type="ARBA" id="ARBA00023015"/>
    </source>
</evidence>
<evidence type="ECO:0000256" key="3">
    <source>
        <dbReference type="ARBA" id="ARBA00023163"/>
    </source>
</evidence>
<keyword evidence="2" id="KW-0238">DNA-binding</keyword>
<dbReference type="PROSITE" id="PS50949">
    <property type="entry name" value="HTH_GNTR"/>
    <property type="match status" value="1"/>
</dbReference>
<dbReference type="Pfam" id="PF00392">
    <property type="entry name" value="GntR"/>
    <property type="match status" value="1"/>
</dbReference>
<evidence type="ECO:0000313" key="5">
    <source>
        <dbReference type="EMBL" id="BEQ13426.1"/>
    </source>
</evidence>
<dbReference type="InterPro" id="IPR008920">
    <property type="entry name" value="TF_FadR/GntR_C"/>
</dbReference>
<dbReference type="Proteomes" id="UP001366166">
    <property type="component" value="Chromosome"/>
</dbReference>
<dbReference type="InterPro" id="IPR000524">
    <property type="entry name" value="Tscrpt_reg_HTH_GntR"/>
</dbReference>
<reference evidence="6" key="1">
    <citation type="journal article" date="2023" name="Arch. Microbiol.">
        <title>Desulfoferula mesophilus gen. nov. sp. nov., a mesophilic sulfate-reducing bacterium isolated from a brackish lake sediment.</title>
        <authorList>
            <person name="Watanabe T."/>
            <person name="Yabe T."/>
            <person name="Tsuji J.M."/>
            <person name="Fukui M."/>
        </authorList>
    </citation>
    <scope>NUCLEOTIDE SEQUENCE [LARGE SCALE GENOMIC DNA]</scope>
    <source>
        <strain evidence="6">12FAK</strain>
    </source>
</reference>
<protein>
    <submittedName>
        <fullName evidence="5">GntR family transcriptional regulator</fullName>
    </submittedName>
</protein>
<organism evidence="5 6">
    <name type="scientific">Desulfoferula mesophila</name>
    <dbReference type="NCBI Taxonomy" id="3058419"/>
    <lineage>
        <taxon>Bacteria</taxon>
        <taxon>Pseudomonadati</taxon>
        <taxon>Thermodesulfobacteriota</taxon>
        <taxon>Desulfarculia</taxon>
        <taxon>Desulfarculales</taxon>
        <taxon>Desulfarculaceae</taxon>
        <taxon>Desulfoferula</taxon>
    </lineage>
</organism>
<sequence>MQHMEDEILAAVKTPPSLREMAFEAIKEGIMGNTLKSGHTYSEHSLAKQLGMSKTPVHEALLDLALRGFVTLLPRKGVVIKTLTIDEIKDLYDFRLVLEVAVMRKVAGHISPPQIERLWAIHNACVAATEIDDHVGYIKNDRIYHSYMASLAGNSYLVEALENVRDLIDWMGVRAMVRPGRLPEVDIEHALVIEKLAGNNAEEAAKAMEAHVRATEHNSLSWCDRP</sequence>
<dbReference type="SMART" id="SM00345">
    <property type="entry name" value="HTH_GNTR"/>
    <property type="match status" value="1"/>
</dbReference>
<dbReference type="GO" id="GO:0003677">
    <property type="term" value="F:DNA binding"/>
    <property type="evidence" value="ECO:0007669"/>
    <property type="project" value="UniProtKB-KW"/>
</dbReference>
<evidence type="ECO:0000256" key="2">
    <source>
        <dbReference type="ARBA" id="ARBA00023125"/>
    </source>
</evidence>
<dbReference type="SMART" id="SM00895">
    <property type="entry name" value="FCD"/>
    <property type="match status" value="1"/>
</dbReference>
<keyword evidence="1" id="KW-0805">Transcription regulation</keyword>
<dbReference type="RefSeq" id="WP_338605102.1">
    <property type="nucleotide sequence ID" value="NZ_AP028679.1"/>
</dbReference>
<dbReference type="SUPFAM" id="SSF46785">
    <property type="entry name" value="Winged helix' DNA-binding domain"/>
    <property type="match status" value="1"/>
</dbReference>
<dbReference type="Gene3D" id="1.10.10.10">
    <property type="entry name" value="Winged helix-like DNA-binding domain superfamily/Winged helix DNA-binding domain"/>
    <property type="match status" value="1"/>
</dbReference>
<accession>A0AAU9E8I5</accession>
<dbReference type="GO" id="GO:0003700">
    <property type="term" value="F:DNA-binding transcription factor activity"/>
    <property type="evidence" value="ECO:0007669"/>
    <property type="project" value="InterPro"/>
</dbReference>
<evidence type="ECO:0000313" key="6">
    <source>
        <dbReference type="Proteomes" id="UP001366166"/>
    </source>
</evidence>
<dbReference type="PANTHER" id="PTHR43537">
    <property type="entry name" value="TRANSCRIPTIONAL REGULATOR, GNTR FAMILY"/>
    <property type="match status" value="1"/>
</dbReference>
<dbReference type="InterPro" id="IPR036390">
    <property type="entry name" value="WH_DNA-bd_sf"/>
</dbReference>
<evidence type="ECO:0000259" key="4">
    <source>
        <dbReference type="PROSITE" id="PS50949"/>
    </source>
</evidence>
<name>A0AAU9E8I5_9BACT</name>
<feature type="domain" description="HTH gntR-type" evidence="4">
    <location>
        <begin position="16"/>
        <end position="83"/>
    </location>
</feature>
<dbReference type="EMBL" id="AP028679">
    <property type="protein sequence ID" value="BEQ13426.1"/>
    <property type="molecule type" value="Genomic_DNA"/>
</dbReference>
<dbReference type="Gene3D" id="1.20.120.530">
    <property type="entry name" value="GntR ligand-binding domain-like"/>
    <property type="match status" value="1"/>
</dbReference>
<dbReference type="SUPFAM" id="SSF48008">
    <property type="entry name" value="GntR ligand-binding domain-like"/>
    <property type="match status" value="1"/>
</dbReference>
<dbReference type="PANTHER" id="PTHR43537:SF49">
    <property type="entry name" value="TRANSCRIPTIONAL REGULATORY PROTEIN"/>
    <property type="match status" value="1"/>
</dbReference>
<proteinExistence type="predicted"/>
<dbReference type="InterPro" id="IPR011711">
    <property type="entry name" value="GntR_C"/>
</dbReference>